<dbReference type="InterPro" id="IPR019325">
    <property type="entry name" value="NEDD4/Bsd2"/>
</dbReference>
<sequence>MDNPPSYDEICRTERDSRPQQVTLTLVLPSEPEDQNQENEQSMSDKGNESTTTTLEPPPYEVLVPSEPPPKYEENESESKLTDQGLLTDQAAETNSRLGADMIFTLAFIIAFIFNWIGFIFAYCLSMSMAGRYGALSGFGASMVKWSIIAMNAECCSEYLKSAACLLVALILCGFLIFVRGIYLHIKYKAQNPNGENENKPMYIVYHRM</sequence>
<dbReference type="EnsemblMetazoa" id="XM_011674524">
    <property type="protein sequence ID" value="XP_011672826"/>
    <property type="gene ID" value="LOC577415"/>
</dbReference>
<dbReference type="GO" id="GO:0005794">
    <property type="term" value="C:Golgi apparatus"/>
    <property type="evidence" value="ECO:0000318"/>
    <property type="project" value="GO_Central"/>
</dbReference>
<dbReference type="PANTHER" id="PTHR13396">
    <property type="entry name" value="NEDD4 FAMILY INTERACTING PROTEIN 1/2"/>
    <property type="match status" value="1"/>
</dbReference>
<protein>
    <submittedName>
        <fullName evidence="7">Uncharacterized protein</fullName>
    </submittedName>
</protein>
<comment type="subcellular location">
    <subcellularLocation>
        <location evidence="1">Membrane</location>
        <topology evidence="1">Multi-pass membrane protein</topology>
    </subcellularLocation>
</comment>
<name>A0A7M7HP41_STRPU</name>
<feature type="compositionally biased region" description="Basic and acidic residues" evidence="5">
    <location>
        <begin position="9"/>
        <end position="18"/>
    </location>
</feature>
<dbReference type="PANTHER" id="PTHR13396:SF5">
    <property type="entry name" value="NEDD4 FAMILY INTERACTING PROTEIN"/>
    <property type="match status" value="1"/>
</dbReference>
<keyword evidence="2 6" id="KW-0812">Transmembrane</keyword>
<reference evidence="8" key="1">
    <citation type="submission" date="2015-02" db="EMBL/GenBank/DDBJ databases">
        <title>Genome sequencing for Strongylocentrotus purpuratus.</title>
        <authorList>
            <person name="Murali S."/>
            <person name="Liu Y."/>
            <person name="Vee V."/>
            <person name="English A."/>
            <person name="Wang M."/>
            <person name="Skinner E."/>
            <person name="Han Y."/>
            <person name="Muzny D.M."/>
            <person name="Worley K.C."/>
            <person name="Gibbs R.A."/>
        </authorList>
    </citation>
    <scope>NUCLEOTIDE SEQUENCE</scope>
</reference>
<dbReference type="KEGG" id="spu:577415"/>
<evidence type="ECO:0000313" key="7">
    <source>
        <dbReference type="EnsemblMetazoa" id="XP_011672826"/>
    </source>
</evidence>
<evidence type="ECO:0000256" key="4">
    <source>
        <dbReference type="ARBA" id="ARBA00023136"/>
    </source>
</evidence>
<dbReference type="RefSeq" id="XP_011672826.1">
    <property type="nucleotide sequence ID" value="XM_011674524.2"/>
</dbReference>
<dbReference type="GO" id="GO:0016020">
    <property type="term" value="C:membrane"/>
    <property type="evidence" value="ECO:0007669"/>
    <property type="project" value="UniProtKB-SubCell"/>
</dbReference>
<organism evidence="7 8">
    <name type="scientific">Strongylocentrotus purpuratus</name>
    <name type="common">Purple sea urchin</name>
    <dbReference type="NCBI Taxonomy" id="7668"/>
    <lineage>
        <taxon>Eukaryota</taxon>
        <taxon>Metazoa</taxon>
        <taxon>Echinodermata</taxon>
        <taxon>Eleutherozoa</taxon>
        <taxon>Echinozoa</taxon>
        <taxon>Echinoidea</taxon>
        <taxon>Euechinoidea</taxon>
        <taxon>Echinacea</taxon>
        <taxon>Camarodonta</taxon>
        <taxon>Echinidea</taxon>
        <taxon>Strongylocentrotidae</taxon>
        <taxon>Strongylocentrotus</taxon>
    </lineage>
</organism>
<dbReference type="Pfam" id="PF10176">
    <property type="entry name" value="NEDD4_Bsd2"/>
    <property type="match status" value="1"/>
</dbReference>
<dbReference type="CDD" id="cd22212">
    <property type="entry name" value="NDFIP-like"/>
    <property type="match status" value="1"/>
</dbReference>
<evidence type="ECO:0000256" key="2">
    <source>
        <dbReference type="ARBA" id="ARBA00022692"/>
    </source>
</evidence>
<proteinExistence type="predicted"/>
<evidence type="ECO:0000256" key="3">
    <source>
        <dbReference type="ARBA" id="ARBA00022989"/>
    </source>
</evidence>
<evidence type="ECO:0000313" key="8">
    <source>
        <dbReference type="Proteomes" id="UP000007110"/>
    </source>
</evidence>
<feature type="transmembrane region" description="Helical" evidence="6">
    <location>
        <begin position="159"/>
        <end position="179"/>
    </location>
</feature>
<evidence type="ECO:0000256" key="1">
    <source>
        <dbReference type="ARBA" id="ARBA00004141"/>
    </source>
</evidence>
<feature type="transmembrane region" description="Helical" evidence="6">
    <location>
        <begin position="133"/>
        <end position="153"/>
    </location>
</feature>
<keyword evidence="3 6" id="KW-1133">Transmembrane helix</keyword>
<dbReference type="OMA" id="ASMVKWT"/>
<dbReference type="GO" id="GO:0031398">
    <property type="term" value="P:positive regulation of protein ubiquitination"/>
    <property type="evidence" value="ECO:0000318"/>
    <property type="project" value="GO_Central"/>
</dbReference>
<feature type="region of interest" description="Disordered" evidence="5">
    <location>
        <begin position="1"/>
        <end position="85"/>
    </location>
</feature>
<dbReference type="GO" id="GO:0007034">
    <property type="term" value="P:vacuolar transport"/>
    <property type="evidence" value="ECO:0007669"/>
    <property type="project" value="InterPro"/>
</dbReference>
<feature type="compositionally biased region" description="Polar residues" evidence="5">
    <location>
        <begin position="38"/>
        <end position="55"/>
    </location>
</feature>
<dbReference type="OrthoDB" id="10003116at2759"/>
<keyword evidence="4 6" id="KW-0472">Membrane</keyword>
<dbReference type="GO" id="GO:0006511">
    <property type="term" value="P:ubiquitin-dependent protein catabolic process"/>
    <property type="evidence" value="ECO:0000318"/>
    <property type="project" value="GO_Central"/>
</dbReference>
<evidence type="ECO:0000256" key="5">
    <source>
        <dbReference type="SAM" id="MobiDB-lite"/>
    </source>
</evidence>
<dbReference type="Proteomes" id="UP000007110">
    <property type="component" value="Unassembled WGS sequence"/>
</dbReference>
<dbReference type="AlphaFoldDB" id="A0A7M7HP41"/>
<dbReference type="GeneID" id="577415"/>
<dbReference type="GO" id="GO:0005783">
    <property type="term" value="C:endoplasmic reticulum"/>
    <property type="evidence" value="ECO:0000318"/>
    <property type="project" value="GO_Central"/>
</dbReference>
<dbReference type="GO" id="GO:0030001">
    <property type="term" value="P:metal ion transport"/>
    <property type="evidence" value="ECO:0007669"/>
    <property type="project" value="InterPro"/>
</dbReference>
<reference evidence="7" key="2">
    <citation type="submission" date="2021-01" db="UniProtKB">
        <authorList>
            <consortium name="EnsemblMetazoa"/>
        </authorList>
    </citation>
    <scope>IDENTIFICATION</scope>
</reference>
<feature type="transmembrane region" description="Helical" evidence="6">
    <location>
        <begin position="103"/>
        <end position="126"/>
    </location>
</feature>
<dbReference type="FunCoup" id="A0A7M7HP41">
    <property type="interactions" value="715"/>
</dbReference>
<keyword evidence="8" id="KW-1185">Reference proteome</keyword>
<dbReference type="GO" id="GO:0048471">
    <property type="term" value="C:perinuclear region of cytoplasm"/>
    <property type="evidence" value="ECO:0000318"/>
    <property type="project" value="GO_Central"/>
</dbReference>
<feature type="compositionally biased region" description="Basic and acidic residues" evidence="5">
    <location>
        <begin position="70"/>
        <end position="81"/>
    </location>
</feature>
<dbReference type="InParanoid" id="A0A7M7HP41"/>
<evidence type="ECO:0000256" key="6">
    <source>
        <dbReference type="SAM" id="Phobius"/>
    </source>
</evidence>
<accession>A0A7M7HP41</accession>